<dbReference type="NCBIfam" id="TIGR00099">
    <property type="entry name" value="Cof-subfamily"/>
    <property type="match status" value="1"/>
</dbReference>
<evidence type="ECO:0000313" key="2">
    <source>
        <dbReference type="Proteomes" id="UP001210678"/>
    </source>
</evidence>
<dbReference type="InterPro" id="IPR006379">
    <property type="entry name" value="HAD-SF_hydro_IIB"/>
</dbReference>
<keyword evidence="2" id="KW-1185">Reference proteome</keyword>
<dbReference type="InterPro" id="IPR036412">
    <property type="entry name" value="HAD-like_sf"/>
</dbReference>
<keyword evidence="1" id="KW-0378">Hydrolase</keyword>
<gene>
    <name evidence="1" type="ORF">PGX00_09235</name>
</gene>
<dbReference type="Gene3D" id="3.40.50.1000">
    <property type="entry name" value="HAD superfamily/HAD-like"/>
    <property type="match status" value="1"/>
</dbReference>
<dbReference type="Proteomes" id="UP001210678">
    <property type="component" value="Unassembled WGS sequence"/>
</dbReference>
<dbReference type="InterPro" id="IPR023214">
    <property type="entry name" value="HAD_sf"/>
</dbReference>
<dbReference type="SFLD" id="SFLDS00003">
    <property type="entry name" value="Haloacid_Dehalogenase"/>
    <property type="match status" value="1"/>
</dbReference>
<dbReference type="RefSeq" id="WP_272135506.1">
    <property type="nucleotide sequence ID" value="NZ_JAQLOI010000001.1"/>
</dbReference>
<dbReference type="SFLD" id="SFLDG01144">
    <property type="entry name" value="C2.B.4:_PGP_Like"/>
    <property type="match status" value="1"/>
</dbReference>
<dbReference type="InterPro" id="IPR000150">
    <property type="entry name" value="Cof"/>
</dbReference>
<dbReference type="Pfam" id="PF08282">
    <property type="entry name" value="Hydrolase_3"/>
    <property type="match status" value="1"/>
</dbReference>
<accession>A0ABT4YQJ6</accession>
<dbReference type="PROSITE" id="PS01229">
    <property type="entry name" value="COF_2"/>
    <property type="match status" value="1"/>
</dbReference>
<dbReference type="PROSITE" id="PS01228">
    <property type="entry name" value="COF_1"/>
    <property type="match status" value="1"/>
</dbReference>
<dbReference type="EMBL" id="JAQLOI010000001">
    <property type="protein sequence ID" value="MDB1123826.1"/>
    <property type="molecule type" value="Genomic_DNA"/>
</dbReference>
<dbReference type="SFLD" id="SFLDG01140">
    <property type="entry name" value="C2.B:_Phosphomannomutase_and_P"/>
    <property type="match status" value="1"/>
</dbReference>
<dbReference type="NCBIfam" id="TIGR01484">
    <property type="entry name" value="HAD-SF-IIB"/>
    <property type="match status" value="1"/>
</dbReference>
<organism evidence="1 2">
    <name type="scientific">Vibrio algarum</name>
    <dbReference type="NCBI Taxonomy" id="3020714"/>
    <lineage>
        <taxon>Bacteria</taxon>
        <taxon>Pseudomonadati</taxon>
        <taxon>Pseudomonadota</taxon>
        <taxon>Gammaproteobacteria</taxon>
        <taxon>Vibrionales</taxon>
        <taxon>Vibrionaceae</taxon>
        <taxon>Vibrio</taxon>
    </lineage>
</organism>
<protein>
    <submittedName>
        <fullName evidence="1">Cof-type HAD-IIB family hydrolase</fullName>
    </submittedName>
</protein>
<dbReference type="SUPFAM" id="SSF56784">
    <property type="entry name" value="HAD-like"/>
    <property type="match status" value="1"/>
</dbReference>
<comment type="caution">
    <text evidence="1">The sequence shown here is derived from an EMBL/GenBank/DDBJ whole genome shotgun (WGS) entry which is preliminary data.</text>
</comment>
<reference evidence="1 2" key="1">
    <citation type="submission" date="2023-01" db="EMBL/GenBank/DDBJ databases">
        <title>Vibrio sp. KJ40-1 sp.nov, isolated from marine algae.</title>
        <authorList>
            <person name="Butt M."/>
            <person name="Kim J.M.J."/>
            <person name="Jeon C.O.C."/>
        </authorList>
    </citation>
    <scope>NUCLEOTIDE SEQUENCE [LARGE SCALE GENOMIC DNA]</scope>
    <source>
        <strain evidence="1 2">KJ40-1</strain>
    </source>
</reference>
<dbReference type="PANTHER" id="PTHR10000:SF8">
    <property type="entry name" value="HAD SUPERFAMILY HYDROLASE-LIKE, TYPE 3"/>
    <property type="match status" value="1"/>
</dbReference>
<evidence type="ECO:0000313" key="1">
    <source>
        <dbReference type="EMBL" id="MDB1123826.1"/>
    </source>
</evidence>
<name>A0ABT4YQJ6_9VIBR</name>
<proteinExistence type="predicted"/>
<dbReference type="Gene3D" id="3.30.1240.10">
    <property type="match status" value="1"/>
</dbReference>
<dbReference type="CDD" id="cd07516">
    <property type="entry name" value="HAD_Pase"/>
    <property type="match status" value="1"/>
</dbReference>
<dbReference type="GO" id="GO:0016787">
    <property type="term" value="F:hydrolase activity"/>
    <property type="evidence" value="ECO:0007669"/>
    <property type="project" value="UniProtKB-KW"/>
</dbReference>
<sequence>MYKLVALDMDGTLLNSDKIITDRNKQAIANAREKGVTVILASGRPLAGMREKLEELQLTSDKDFVVSSNGSYVHRVSDNKEIHSQIITGKEAKHVAKLAEQLGVHMHAFSIEHGLITPKNNPYTEHEAVINGLSIKEFDFSQLDDDHQIIKAMFADAPEELDRVTPLLDKELHNEFTIVRSAHIFLEFLHLESNKGVGVAAVAKYLGINADEVISMGDAENDHHMMKYAGLGVAMGNATKETKALADHITDTHDNSGVAQVIEEFILNV</sequence>
<dbReference type="PANTHER" id="PTHR10000">
    <property type="entry name" value="PHOSPHOSERINE PHOSPHATASE"/>
    <property type="match status" value="1"/>
</dbReference>